<dbReference type="EMBL" id="WJHE01000677">
    <property type="protein sequence ID" value="MST33657.1"/>
    <property type="molecule type" value="Genomic_DNA"/>
</dbReference>
<keyword evidence="1" id="KW-0819">tRNA processing</keyword>
<feature type="non-terminal residue" evidence="4">
    <location>
        <position position="213"/>
    </location>
</feature>
<dbReference type="Proteomes" id="UP000437736">
    <property type="component" value="Unassembled WGS sequence"/>
</dbReference>
<evidence type="ECO:0000313" key="5">
    <source>
        <dbReference type="Proteomes" id="UP000437736"/>
    </source>
</evidence>
<name>A0ABW9QWJ3_9ACTN</name>
<keyword evidence="4" id="KW-0328">Glycosyltransferase</keyword>
<organism evidence="4 5">
    <name type="scientific">Acidiferrimicrobium australe</name>
    <dbReference type="NCBI Taxonomy" id="2664430"/>
    <lineage>
        <taxon>Bacteria</taxon>
        <taxon>Bacillati</taxon>
        <taxon>Actinomycetota</taxon>
        <taxon>Acidimicrobiia</taxon>
        <taxon>Acidimicrobiales</taxon>
        <taxon>Acidimicrobiaceae</taxon>
        <taxon>Acidiferrimicrobium</taxon>
    </lineage>
</organism>
<gene>
    <name evidence="4" type="ORF">GHK86_13130</name>
</gene>
<dbReference type="InterPro" id="IPR002616">
    <property type="entry name" value="tRNA_ribo_trans-like"/>
</dbReference>
<dbReference type="NCBIfam" id="TIGR00449">
    <property type="entry name" value="tgt_general"/>
    <property type="match status" value="1"/>
</dbReference>
<evidence type="ECO:0000259" key="3">
    <source>
        <dbReference type="Pfam" id="PF01702"/>
    </source>
</evidence>
<dbReference type="GO" id="GO:0016757">
    <property type="term" value="F:glycosyltransferase activity"/>
    <property type="evidence" value="ECO:0007669"/>
    <property type="project" value="UniProtKB-KW"/>
</dbReference>
<reference evidence="4 5" key="1">
    <citation type="submission" date="2019-11" db="EMBL/GenBank/DDBJ databases">
        <title>Acidiferrimicrobium australis gen. nov., sp. nov., an acidophilic and obligately heterotrophic, member of the Actinobacteria that catalyses dissimilatory oxido- reduction of iron isolated from metal-rich acidic water in Chile.</title>
        <authorList>
            <person name="Gonzalez D."/>
            <person name="Huber K."/>
            <person name="Hedrich S."/>
            <person name="Rojas-Villalobos C."/>
            <person name="Quatrini R."/>
            <person name="Dinamarca M.A."/>
            <person name="Schwarz A."/>
            <person name="Canales C."/>
            <person name="Nancucheo I."/>
        </authorList>
    </citation>
    <scope>NUCLEOTIDE SEQUENCE [LARGE SCALE GENOMIC DNA]</scope>
    <source>
        <strain evidence="4 5">USS-CCA1</strain>
    </source>
</reference>
<dbReference type="Pfam" id="PF01702">
    <property type="entry name" value="TGT"/>
    <property type="match status" value="1"/>
</dbReference>
<dbReference type="PANTHER" id="PTHR46499:SF1">
    <property type="entry name" value="QUEUINE TRNA-RIBOSYLTRANSFERASE"/>
    <property type="match status" value="1"/>
</dbReference>
<accession>A0ABW9QWJ3</accession>
<comment type="caution">
    <text evidence="4">The sequence shown here is derived from an EMBL/GenBank/DDBJ whole genome shotgun (WGS) entry which is preliminary data.</text>
</comment>
<keyword evidence="4" id="KW-0808">Transferase</keyword>
<protein>
    <submittedName>
        <fullName evidence="4">tRNA-guanine transglycosylase</fullName>
        <ecNumber evidence="4">2.4.2.-</ecNumber>
    </submittedName>
</protein>
<sequence length="213" mass="22792">MTAAEVTVEASDGLARAATVAIGGRRFETPCFMPVGTRGAVRLLDGADLDGLAPEVVLANTYHLMLRPGDDVVADLGGLHRFTGWDGPMLTDSGGYQVFSLSPAVDDEGATFRSTYDGSRQRLTPESAVAVQERLGADIQMVLDVCTGLPAPDEQVRRDLDRTLAWAERARPVHRRPGQALFGIVQGGIRPDWRAEAAGRLRALEFDGYGIGG</sequence>
<evidence type="ECO:0000313" key="4">
    <source>
        <dbReference type="EMBL" id="MST33657.1"/>
    </source>
</evidence>
<evidence type="ECO:0000256" key="2">
    <source>
        <dbReference type="ARBA" id="ARBA00022785"/>
    </source>
</evidence>
<proteinExistence type="predicted"/>
<dbReference type="InterPro" id="IPR036511">
    <property type="entry name" value="TGT-like_sf"/>
</dbReference>
<keyword evidence="2" id="KW-0671">Queuosine biosynthesis</keyword>
<dbReference type="SUPFAM" id="SSF51713">
    <property type="entry name" value="tRNA-guanine transglycosylase"/>
    <property type="match status" value="1"/>
</dbReference>
<keyword evidence="5" id="KW-1185">Reference proteome</keyword>
<dbReference type="InterPro" id="IPR050076">
    <property type="entry name" value="ArchSynthase1/Queuine_TRR"/>
</dbReference>
<dbReference type="PANTHER" id="PTHR46499">
    <property type="entry name" value="QUEUINE TRNA-RIBOSYLTRANSFERASE"/>
    <property type="match status" value="1"/>
</dbReference>
<dbReference type="EC" id="2.4.2.-" evidence="4"/>
<dbReference type="Gene3D" id="3.20.20.105">
    <property type="entry name" value="Queuine tRNA-ribosyltransferase-like"/>
    <property type="match status" value="1"/>
</dbReference>
<evidence type="ECO:0000256" key="1">
    <source>
        <dbReference type="ARBA" id="ARBA00022694"/>
    </source>
</evidence>
<feature type="domain" description="tRNA-guanine(15) transglycosylase-like" evidence="3">
    <location>
        <begin position="13"/>
        <end position="213"/>
    </location>
</feature>